<evidence type="ECO:0000313" key="1">
    <source>
        <dbReference type="EMBL" id="SFC19451.1"/>
    </source>
</evidence>
<dbReference type="Proteomes" id="UP000199022">
    <property type="component" value="Unassembled WGS sequence"/>
</dbReference>
<dbReference type="AlphaFoldDB" id="A0A1I1H6L0"/>
<evidence type="ECO:0000313" key="2">
    <source>
        <dbReference type="Proteomes" id="UP000199022"/>
    </source>
</evidence>
<sequence length="126" mass="13849">MTVPAVSRMGSWVLDRRGQGRGVRITRHPDLHAINLSVWRESVCVGTVHLSPADAAEVVQALTTQLAQLAVPPPPVPPVRAVDRVDELEARIAQLEQQRTPRWRRALDRLAEVGDVRPFGKGGGVR</sequence>
<dbReference type="RefSeq" id="WP_091553985.1">
    <property type="nucleotide sequence ID" value="NZ_BNAC01000002.1"/>
</dbReference>
<dbReference type="STRING" id="1225127.SAMN05661030_0349"/>
<organism evidence="1 2">
    <name type="scientific">Klenkia taihuensis</name>
    <dbReference type="NCBI Taxonomy" id="1225127"/>
    <lineage>
        <taxon>Bacteria</taxon>
        <taxon>Bacillati</taxon>
        <taxon>Actinomycetota</taxon>
        <taxon>Actinomycetes</taxon>
        <taxon>Geodermatophilales</taxon>
        <taxon>Geodermatophilaceae</taxon>
        <taxon>Klenkia</taxon>
    </lineage>
</organism>
<dbReference type="EMBL" id="FOMD01000001">
    <property type="protein sequence ID" value="SFC19451.1"/>
    <property type="molecule type" value="Genomic_DNA"/>
</dbReference>
<keyword evidence="2" id="KW-1185">Reference proteome</keyword>
<accession>A0A1I1H6L0</accession>
<proteinExistence type="predicted"/>
<gene>
    <name evidence="1" type="ORF">SAMN05661030_0349</name>
</gene>
<protein>
    <submittedName>
        <fullName evidence="1">Uncharacterized protein</fullName>
    </submittedName>
</protein>
<dbReference type="OrthoDB" id="5193143at2"/>
<reference evidence="2" key="1">
    <citation type="submission" date="2016-10" db="EMBL/GenBank/DDBJ databases">
        <authorList>
            <person name="Varghese N."/>
            <person name="Submissions S."/>
        </authorList>
    </citation>
    <scope>NUCLEOTIDE SEQUENCE [LARGE SCALE GENOMIC DNA]</scope>
    <source>
        <strain evidence="2">DSM 45962</strain>
    </source>
</reference>
<name>A0A1I1H6L0_9ACTN</name>